<gene>
    <name evidence="7" type="ORF">NQ317_001834</name>
</gene>
<keyword evidence="2" id="KW-0677">Repeat</keyword>
<dbReference type="SMART" id="SM00355">
    <property type="entry name" value="ZnF_C2H2"/>
    <property type="match status" value="5"/>
</dbReference>
<evidence type="ECO:0000256" key="4">
    <source>
        <dbReference type="ARBA" id="ARBA00022833"/>
    </source>
</evidence>
<reference evidence="7" key="1">
    <citation type="journal article" date="2023" name="Insect Mol. Biol.">
        <title>Genome sequencing provides insights into the evolution of gene families encoding plant cell wall-degrading enzymes in longhorned beetles.</title>
        <authorList>
            <person name="Shin N.R."/>
            <person name="Okamura Y."/>
            <person name="Kirsch R."/>
            <person name="Pauchet Y."/>
        </authorList>
    </citation>
    <scope>NUCLEOTIDE SEQUENCE</scope>
    <source>
        <strain evidence="7">MMC_N1</strain>
    </source>
</reference>
<evidence type="ECO:0000256" key="2">
    <source>
        <dbReference type="ARBA" id="ARBA00022737"/>
    </source>
</evidence>
<keyword evidence="1" id="KW-0479">Metal-binding</keyword>
<dbReference type="EMBL" id="JAPWTJ010000861">
    <property type="protein sequence ID" value="KAJ8975185.1"/>
    <property type="molecule type" value="Genomic_DNA"/>
</dbReference>
<dbReference type="Pfam" id="PF00096">
    <property type="entry name" value="zf-C2H2"/>
    <property type="match status" value="1"/>
</dbReference>
<keyword evidence="4" id="KW-0862">Zinc</keyword>
<proteinExistence type="predicted"/>
<keyword evidence="3 5" id="KW-0863">Zinc-finger</keyword>
<feature type="domain" description="C2H2-type" evidence="6">
    <location>
        <begin position="229"/>
        <end position="256"/>
    </location>
</feature>
<dbReference type="PANTHER" id="PTHR24379:SF121">
    <property type="entry name" value="C2H2-TYPE DOMAIN-CONTAINING PROTEIN"/>
    <property type="match status" value="1"/>
</dbReference>
<evidence type="ECO:0000256" key="1">
    <source>
        <dbReference type="ARBA" id="ARBA00022723"/>
    </source>
</evidence>
<name>A0ABQ9JCA3_9CUCU</name>
<comment type="caution">
    <text evidence="7">The sequence shown here is derived from an EMBL/GenBank/DDBJ whole genome shotgun (WGS) entry which is preliminary data.</text>
</comment>
<accession>A0ABQ9JCA3</accession>
<feature type="domain" description="C2H2-type" evidence="6">
    <location>
        <begin position="198"/>
        <end position="225"/>
    </location>
</feature>
<evidence type="ECO:0000313" key="7">
    <source>
        <dbReference type="EMBL" id="KAJ8975185.1"/>
    </source>
</evidence>
<dbReference type="InterPro" id="IPR013087">
    <property type="entry name" value="Znf_C2H2_type"/>
</dbReference>
<keyword evidence="8" id="KW-1185">Reference proteome</keyword>
<protein>
    <recommendedName>
        <fullName evidence="6">C2H2-type domain-containing protein</fullName>
    </recommendedName>
</protein>
<evidence type="ECO:0000256" key="5">
    <source>
        <dbReference type="PROSITE-ProRule" id="PRU00042"/>
    </source>
</evidence>
<dbReference type="SUPFAM" id="SSF57667">
    <property type="entry name" value="beta-beta-alpha zinc fingers"/>
    <property type="match status" value="2"/>
</dbReference>
<dbReference type="InterPro" id="IPR036236">
    <property type="entry name" value="Znf_C2H2_sf"/>
</dbReference>
<sequence length="386" mass="45456">MEENSLELQKTLDLYLPETDYNTAELMICRTCVRPFASYSKFATVCATTEEYITNNCEQINTNSQDLVEDYNTVELMICSSCVGPLASYLKFSTVCATTEQKITKYREQIDTTSHGLVKLNHVRMSYNENEILRKRTLSENIGSNCRQTERFGVKSVPCVVQQKTGTSPLVYRQNSEVIFECKTYHYQTKQNSEVEMFECELCQYKTKRKSDIKRHLLVHRENSEVEMYACEICQYKTKHKDNLKIHLSVHGENSKMEYECDMCPYKTKHIRNVKRHLLVHRKSSEVEMYKCKTCDFKTIRKAYLKQHLLVHMENSEVQMYECETCHYKTKHKGNLKKHLCCIKRTLSLRFVKKIPMYPIYECDVQRCKMTVVLNIVTNDRHVTVI</sequence>
<evidence type="ECO:0000259" key="6">
    <source>
        <dbReference type="PROSITE" id="PS50157"/>
    </source>
</evidence>
<organism evidence="7 8">
    <name type="scientific">Molorchus minor</name>
    <dbReference type="NCBI Taxonomy" id="1323400"/>
    <lineage>
        <taxon>Eukaryota</taxon>
        <taxon>Metazoa</taxon>
        <taxon>Ecdysozoa</taxon>
        <taxon>Arthropoda</taxon>
        <taxon>Hexapoda</taxon>
        <taxon>Insecta</taxon>
        <taxon>Pterygota</taxon>
        <taxon>Neoptera</taxon>
        <taxon>Endopterygota</taxon>
        <taxon>Coleoptera</taxon>
        <taxon>Polyphaga</taxon>
        <taxon>Cucujiformia</taxon>
        <taxon>Chrysomeloidea</taxon>
        <taxon>Cerambycidae</taxon>
        <taxon>Lamiinae</taxon>
        <taxon>Monochamini</taxon>
        <taxon>Molorchus</taxon>
    </lineage>
</organism>
<dbReference type="PROSITE" id="PS50157">
    <property type="entry name" value="ZINC_FINGER_C2H2_2"/>
    <property type="match status" value="3"/>
</dbReference>
<evidence type="ECO:0000256" key="3">
    <source>
        <dbReference type="ARBA" id="ARBA00022771"/>
    </source>
</evidence>
<dbReference type="Gene3D" id="3.30.160.60">
    <property type="entry name" value="Classic Zinc Finger"/>
    <property type="match status" value="2"/>
</dbReference>
<feature type="domain" description="C2H2-type" evidence="6">
    <location>
        <begin position="290"/>
        <end position="317"/>
    </location>
</feature>
<dbReference type="Proteomes" id="UP001162164">
    <property type="component" value="Unassembled WGS sequence"/>
</dbReference>
<evidence type="ECO:0000313" key="8">
    <source>
        <dbReference type="Proteomes" id="UP001162164"/>
    </source>
</evidence>
<dbReference type="PANTHER" id="PTHR24379">
    <property type="entry name" value="KRAB AND ZINC FINGER DOMAIN-CONTAINING"/>
    <property type="match status" value="1"/>
</dbReference>